<evidence type="ECO:0000259" key="6">
    <source>
        <dbReference type="PROSITE" id="PS50893"/>
    </source>
</evidence>
<evidence type="ECO:0000256" key="2">
    <source>
        <dbReference type="ARBA" id="ARBA00022448"/>
    </source>
</evidence>
<sequence>MTSPAYSQPLDPELASGSHALSAASVPSSHALGGASTPSPHALDAASAPSPLAVRGAAGHAQTLRLVDVDKTYPNGVHALQGVSLEVAPSEVVVVVGPSGCGKSTLLRTINGLEDIQSGSISYGEQNLAEPGTDWTAARARIGMVFQNYELFPHLSVLENLLLAPRVVRKAPAGPTRERARALLERVGLASRADARPSQLSGGQKQRVAIVRALMMEPEVLLLDEITASLDPEMVREVLDVVLELAGGGMTMLLVTHEMSFARAIADRVVFMDAGKIVEIDSPERFFTNPSSERARAFLKTFVFEPVD</sequence>
<dbReference type="SMART" id="SM00382">
    <property type="entry name" value="AAA"/>
    <property type="match status" value="1"/>
</dbReference>
<accession>A0AAW9HG32</accession>
<dbReference type="InterPro" id="IPR017871">
    <property type="entry name" value="ABC_transporter-like_CS"/>
</dbReference>
<name>A0AAW9HG32_9ACTO</name>
<dbReference type="GeneID" id="81700923"/>
<dbReference type="EMBL" id="JAWNFV010000010">
    <property type="protein sequence ID" value="MDY5140759.1"/>
    <property type="molecule type" value="Genomic_DNA"/>
</dbReference>
<dbReference type="GO" id="GO:0016887">
    <property type="term" value="F:ATP hydrolysis activity"/>
    <property type="evidence" value="ECO:0007669"/>
    <property type="project" value="InterPro"/>
</dbReference>
<gene>
    <name evidence="7" type="ORF">R6G74_05455</name>
</gene>
<dbReference type="AlphaFoldDB" id="A0AAW9HG32"/>
<dbReference type="InterPro" id="IPR003439">
    <property type="entry name" value="ABC_transporter-like_ATP-bd"/>
</dbReference>
<comment type="similarity">
    <text evidence="1">Belongs to the ABC transporter superfamily.</text>
</comment>
<keyword evidence="4 7" id="KW-0067">ATP-binding</keyword>
<dbReference type="PANTHER" id="PTHR43166:SF4">
    <property type="entry name" value="PHOSPHONATES IMPORT ATP-BINDING PROTEIN PHNC"/>
    <property type="match status" value="1"/>
</dbReference>
<evidence type="ECO:0000256" key="1">
    <source>
        <dbReference type="ARBA" id="ARBA00005417"/>
    </source>
</evidence>
<dbReference type="Pfam" id="PF00005">
    <property type="entry name" value="ABC_tran"/>
    <property type="match status" value="1"/>
</dbReference>
<dbReference type="PROSITE" id="PS50893">
    <property type="entry name" value="ABC_TRANSPORTER_2"/>
    <property type="match status" value="1"/>
</dbReference>
<dbReference type="SUPFAM" id="SSF52540">
    <property type="entry name" value="P-loop containing nucleoside triphosphate hydrolases"/>
    <property type="match status" value="1"/>
</dbReference>
<evidence type="ECO:0000313" key="7">
    <source>
        <dbReference type="EMBL" id="MDY5140759.1"/>
    </source>
</evidence>
<dbReference type="InterPro" id="IPR003593">
    <property type="entry name" value="AAA+_ATPase"/>
</dbReference>
<organism evidence="7 8">
    <name type="scientific">Actinotignum timonense</name>
    <dbReference type="NCBI Taxonomy" id="1870995"/>
    <lineage>
        <taxon>Bacteria</taxon>
        <taxon>Bacillati</taxon>
        <taxon>Actinomycetota</taxon>
        <taxon>Actinomycetes</taxon>
        <taxon>Actinomycetales</taxon>
        <taxon>Actinomycetaceae</taxon>
        <taxon>Actinotignum</taxon>
    </lineage>
</organism>
<keyword evidence="3" id="KW-0547">Nucleotide-binding</keyword>
<proteinExistence type="inferred from homology"/>
<feature type="compositionally biased region" description="Low complexity" evidence="5">
    <location>
        <begin position="38"/>
        <end position="48"/>
    </location>
</feature>
<reference evidence="7" key="1">
    <citation type="submission" date="2023-10" db="EMBL/GenBank/DDBJ databases">
        <title>Whole Genome based description of the genera Actinobaculum and Actinotignum reveals a complex phylogenetic relationship within the species included in the genus Actinotignum.</title>
        <authorList>
            <person name="Jensen C.S."/>
            <person name="Dargis R."/>
            <person name="Kemp M."/>
            <person name="Christensen J.J."/>
        </authorList>
    </citation>
    <scope>NUCLEOTIDE SEQUENCE</scope>
    <source>
        <strain evidence="7">SLA_B245</strain>
    </source>
</reference>
<dbReference type="GO" id="GO:0005524">
    <property type="term" value="F:ATP binding"/>
    <property type="evidence" value="ECO:0007669"/>
    <property type="project" value="UniProtKB-KW"/>
</dbReference>
<dbReference type="RefSeq" id="WP_236624523.1">
    <property type="nucleotide sequence ID" value="NZ_JASOHK010000002.1"/>
</dbReference>
<protein>
    <submittedName>
        <fullName evidence="7">Amino acid ABC transporter ATP-binding protein</fullName>
    </submittedName>
</protein>
<evidence type="ECO:0000256" key="5">
    <source>
        <dbReference type="SAM" id="MobiDB-lite"/>
    </source>
</evidence>
<dbReference type="Proteomes" id="UP001288320">
    <property type="component" value="Unassembled WGS sequence"/>
</dbReference>
<dbReference type="InterPro" id="IPR050086">
    <property type="entry name" value="MetN_ABC_transporter-like"/>
</dbReference>
<dbReference type="InterPro" id="IPR027417">
    <property type="entry name" value="P-loop_NTPase"/>
</dbReference>
<evidence type="ECO:0000313" key="8">
    <source>
        <dbReference type="Proteomes" id="UP001288320"/>
    </source>
</evidence>
<feature type="region of interest" description="Disordered" evidence="5">
    <location>
        <begin position="28"/>
        <end position="48"/>
    </location>
</feature>
<evidence type="ECO:0000256" key="4">
    <source>
        <dbReference type="ARBA" id="ARBA00022840"/>
    </source>
</evidence>
<comment type="caution">
    <text evidence="7">The sequence shown here is derived from an EMBL/GenBank/DDBJ whole genome shotgun (WGS) entry which is preliminary data.</text>
</comment>
<evidence type="ECO:0000256" key="3">
    <source>
        <dbReference type="ARBA" id="ARBA00022741"/>
    </source>
</evidence>
<keyword evidence="2" id="KW-0813">Transport</keyword>
<feature type="domain" description="ABC transporter" evidence="6">
    <location>
        <begin position="64"/>
        <end position="299"/>
    </location>
</feature>
<dbReference type="PROSITE" id="PS00211">
    <property type="entry name" value="ABC_TRANSPORTER_1"/>
    <property type="match status" value="1"/>
</dbReference>
<dbReference type="Gene3D" id="3.40.50.300">
    <property type="entry name" value="P-loop containing nucleotide triphosphate hydrolases"/>
    <property type="match status" value="1"/>
</dbReference>
<dbReference type="PANTHER" id="PTHR43166">
    <property type="entry name" value="AMINO ACID IMPORT ATP-BINDING PROTEIN"/>
    <property type="match status" value="1"/>
</dbReference>